<evidence type="ECO:0000256" key="5">
    <source>
        <dbReference type="HAMAP-Rule" id="MF_01813"/>
    </source>
</evidence>
<dbReference type="GO" id="GO:0032259">
    <property type="term" value="P:methylation"/>
    <property type="evidence" value="ECO:0007669"/>
    <property type="project" value="UniProtKB-KW"/>
</dbReference>
<dbReference type="NCBIfam" id="NF001244">
    <property type="entry name" value="PRK00216.1-5"/>
    <property type="match status" value="1"/>
</dbReference>
<dbReference type="HAMAP" id="MF_01813">
    <property type="entry name" value="MenG_UbiE_methyltr"/>
    <property type="match status" value="1"/>
</dbReference>
<evidence type="ECO:0000256" key="3">
    <source>
        <dbReference type="ARBA" id="ARBA00022679"/>
    </source>
</evidence>
<comment type="function">
    <text evidence="5">Methyltransferase required for the conversion of demethylmenaquinol (DMKH2) to menaquinol (MKH2).</text>
</comment>
<feature type="binding site" evidence="5">
    <location>
        <begin position="101"/>
        <end position="102"/>
    </location>
    <ligand>
        <name>S-adenosyl-L-methionine</name>
        <dbReference type="ChEBI" id="CHEBI:59789"/>
    </ligand>
</feature>
<feature type="binding site" evidence="5">
    <location>
        <position position="75"/>
    </location>
    <ligand>
        <name>S-adenosyl-L-methionine</name>
        <dbReference type="ChEBI" id="CHEBI:59789"/>
    </ligand>
</feature>
<feature type="binding site" evidence="5">
    <location>
        <position position="54"/>
    </location>
    <ligand>
        <name>S-adenosyl-L-methionine</name>
        <dbReference type="ChEBI" id="CHEBI:59789"/>
    </ligand>
</feature>
<evidence type="ECO:0000313" key="7">
    <source>
        <dbReference type="Proteomes" id="UP000028547"/>
    </source>
</evidence>
<dbReference type="PROSITE" id="PS51608">
    <property type="entry name" value="SAM_MT_UBIE"/>
    <property type="match status" value="1"/>
</dbReference>
<dbReference type="SUPFAM" id="SSF53335">
    <property type="entry name" value="S-adenosyl-L-methionine-dependent methyltransferases"/>
    <property type="match status" value="1"/>
</dbReference>
<comment type="caution">
    <text evidence="6">The sequence shown here is derived from an EMBL/GenBank/DDBJ whole genome shotgun (WGS) entry which is preliminary data.</text>
</comment>
<evidence type="ECO:0000256" key="1">
    <source>
        <dbReference type="ARBA" id="ARBA00022428"/>
    </source>
</evidence>
<evidence type="ECO:0000313" key="6">
    <source>
        <dbReference type="EMBL" id="KFA88636.1"/>
    </source>
</evidence>
<dbReference type="RefSeq" id="WP_043407990.1">
    <property type="nucleotide sequence ID" value="NZ_JPMI01000279.1"/>
</dbReference>
<dbReference type="EMBL" id="JPMI01000279">
    <property type="protein sequence ID" value="KFA88636.1"/>
    <property type="molecule type" value="Genomic_DNA"/>
</dbReference>
<keyword evidence="3 5" id="KW-0808">Transferase</keyword>
<dbReference type="InterPro" id="IPR023576">
    <property type="entry name" value="UbiE/COQ5_MeTrFase_CS"/>
</dbReference>
<dbReference type="PROSITE" id="PS01184">
    <property type="entry name" value="UBIE_2"/>
    <property type="match status" value="1"/>
</dbReference>
<organism evidence="6 7">
    <name type="scientific">Archangium violaceum Cb vi76</name>
    <dbReference type="NCBI Taxonomy" id="1406225"/>
    <lineage>
        <taxon>Bacteria</taxon>
        <taxon>Pseudomonadati</taxon>
        <taxon>Myxococcota</taxon>
        <taxon>Myxococcia</taxon>
        <taxon>Myxococcales</taxon>
        <taxon>Cystobacterineae</taxon>
        <taxon>Archangiaceae</taxon>
        <taxon>Archangium</taxon>
    </lineage>
</organism>
<keyword evidence="6" id="KW-0830">Ubiquinone</keyword>
<evidence type="ECO:0000256" key="2">
    <source>
        <dbReference type="ARBA" id="ARBA00022603"/>
    </source>
</evidence>
<evidence type="ECO:0000256" key="4">
    <source>
        <dbReference type="ARBA" id="ARBA00022691"/>
    </source>
</evidence>
<dbReference type="Pfam" id="PF01209">
    <property type="entry name" value="Ubie_methyltran"/>
    <property type="match status" value="1"/>
</dbReference>
<proteinExistence type="inferred from homology"/>
<dbReference type="Proteomes" id="UP000028547">
    <property type="component" value="Unassembled WGS sequence"/>
</dbReference>
<dbReference type="GO" id="GO:0043770">
    <property type="term" value="F:demethylmenaquinone methyltransferase activity"/>
    <property type="evidence" value="ECO:0007669"/>
    <property type="project" value="UniProtKB-UniRule"/>
</dbReference>
<comment type="similarity">
    <text evidence="5">Belongs to the class I-like SAM-binding methyltransferase superfamily. MenG/UbiE family.</text>
</comment>
<dbReference type="NCBIfam" id="TIGR01934">
    <property type="entry name" value="MenG_MenH_UbiE"/>
    <property type="match status" value="1"/>
</dbReference>
<dbReference type="PANTHER" id="PTHR43591">
    <property type="entry name" value="METHYLTRANSFERASE"/>
    <property type="match status" value="1"/>
</dbReference>
<dbReference type="AlphaFoldDB" id="A0A084SJK1"/>
<keyword evidence="2 5" id="KW-0489">Methyltransferase</keyword>
<dbReference type="UniPathway" id="UPA00232"/>
<comment type="pathway">
    <text evidence="5">Quinol/quinone metabolism; menaquinone biosynthesis; menaquinol from 1,4-dihydroxy-2-naphthoate: step 2/2.</text>
</comment>
<dbReference type="Gene3D" id="3.40.50.150">
    <property type="entry name" value="Vaccinia Virus protein VP39"/>
    <property type="match status" value="1"/>
</dbReference>
<keyword evidence="4 5" id="KW-0949">S-adenosyl-L-methionine</keyword>
<dbReference type="EC" id="2.1.1.163" evidence="5"/>
<name>A0A084SJK1_9BACT</name>
<sequence length="229" mass="24780">MSAEVQRMFSSIATRYDVTNEVLSLGIHRLWRRAAVRLSGAREGSAVLDCATGTGDLALAFKRKVGASGRVVGTDFCKEMLDHAPAKAAREGLPVEFQVADAMALPFADASFDVASIAFGIRNVDDPVKCLKEMARVVRPGGRVVVLEFGQPTGLFGGLFRLYSKVIMPTIGGLLTGNRAAYEYLPRTSAAFPAGEKFLSLMEQSDSYKERVAHPMTFGTSYVYVGTVR</sequence>
<dbReference type="UniPathway" id="UPA00079">
    <property type="reaction ID" value="UER00169"/>
</dbReference>
<dbReference type="InterPro" id="IPR004033">
    <property type="entry name" value="UbiE/COQ5_MeTrFase"/>
</dbReference>
<gene>
    <name evidence="5" type="primary">menG</name>
    <name evidence="6" type="ORF">Q664_39905</name>
</gene>
<dbReference type="GO" id="GO:0009234">
    <property type="term" value="P:menaquinone biosynthetic process"/>
    <property type="evidence" value="ECO:0007669"/>
    <property type="project" value="UniProtKB-UniRule"/>
</dbReference>
<comment type="caution">
    <text evidence="5">Lacks conserved residue(s) required for the propagation of feature annotation.</text>
</comment>
<dbReference type="InterPro" id="IPR029063">
    <property type="entry name" value="SAM-dependent_MTases_sf"/>
</dbReference>
<comment type="catalytic activity">
    <reaction evidence="5">
        <text>a 2-demethylmenaquinol + S-adenosyl-L-methionine = a menaquinol + S-adenosyl-L-homocysteine + H(+)</text>
        <dbReference type="Rhea" id="RHEA:42640"/>
        <dbReference type="Rhea" id="RHEA-COMP:9539"/>
        <dbReference type="Rhea" id="RHEA-COMP:9563"/>
        <dbReference type="ChEBI" id="CHEBI:15378"/>
        <dbReference type="ChEBI" id="CHEBI:18151"/>
        <dbReference type="ChEBI" id="CHEBI:55437"/>
        <dbReference type="ChEBI" id="CHEBI:57856"/>
        <dbReference type="ChEBI" id="CHEBI:59789"/>
        <dbReference type="EC" id="2.1.1.163"/>
    </reaction>
</comment>
<keyword evidence="1 5" id="KW-0474">Menaquinone biosynthesis</keyword>
<dbReference type="PROSITE" id="PS01183">
    <property type="entry name" value="UBIE_1"/>
    <property type="match status" value="1"/>
</dbReference>
<protein>
    <recommendedName>
        <fullName evidence="5">Demethylmenaquinone methyltransferase</fullName>
        <ecNumber evidence="5">2.1.1.163</ecNumber>
    </recommendedName>
</protein>
<dbReference type="CDD" id="cd02440">
    <property type="entry name" value="AdoMet_MTases"/>
    <property type="match status" value="1"/>
</dbReference>
<dbReference type="PANTHER" id="PTHR43591:SF24">
    <property type="entry name" value="2-METHOXY-6-POLYPRENYL-1,4-BENZOQUINOL METHYLASE, MITOCHONDRIAL"/>
    <property type="match status" value="1"/>
</dbReference>
<reference evidence="6 7" key="1">
    <citation type="submission" date="2014-07" db="EMBL/GenBank/DDBJ databases">
        <title>Draft Genome Sequence of Gephyronic Acid Producer, Cystobacter violaceus Strain Cb vi76.</title>
        <authorList>
            <person name="Stevens D.C."/>
            <person name="Young J."/>
            <person name="Carmichael R."/>
            <person name="Tan J."/>
            <person name="Taylor R.E."/>
        </authorList>
    </citation>
    <scope>NUCLEOTIDE SEQUENCE [LARGE SCALE GENOMIC DNA]</scope>
    <source>
        <strain evidence="6 7">Cb vi76</strain>
    </source>
</reference>
<dbReference type="GO" id="GO:0006744">
    <property type="term" value="P:ubiquinone biosynthetic process"/>
    <property type="evidence" value="ECO:0007669"/>
    <property type="project" value="UniProtKB-UniPathway"/>
</dbReference>
<accession>A0A084SJK1</accession>